<dbReference type="Pfam" id="PF12833">
    <property type="entry name" value="HTH_18"/>
    <property type="match status" value="1"/>
</dbReference>
<dbReference type="InterPro" id="IPR018060">
    <property type="entry name" value="HTH_AraC"/>
</dbReference>
<proteinExistence type="predicted"/>
<dbReference type="GO" id="GO:0003700">
    <property type="term" value="F:DNA-binding transcription factor activity"/>
    <property type="evidence" value="ECO:0007669"/>
    <property type="project" value="InterPro"/>
</dbReference>
<evidence type="ECO:0000256" key="2">
    <source>
        <dbReference type="ARBA" id="ARBA00023125"/>
    </source>
</evidence>
<dbReference type="RefSeq" id="WP_152715439.1">
    <property type="nucleotide sequence ID" value="NZ_VOSJ01000177.1"/>
</dbReference>
<dbReference type="PANTHER" id="PTHR47894:SF4">
    <property type="entry name" value="HTH-TYPE TRANSCRIPTIONAL REGULATOR GADX"/>
    <property type="match status" value="1"/>
</dbReference>
<dbReference type="PROSITE" id="PS01124">
    <property type="entry name" value="HTH_ARAC_FAMILY_2"/>
    <property type="match status" value="1"/>
</dbReference>
<dbReference type="Gene3D" id="1.10.10.60">
    <property type="entry name" value="Homeodomain-like"/>
    <property type="match status" value="1"/>
</dbReference>
<dbReference type="PANTHER" id="PTHR47894">
    <property type="entry name" value="HTH-TYPE TRANSCRIPTIONAL REGULATOR GADX"/>
    <property type="match status" value="1"/>
</dbReference>
<feature type="region of interest" description="Disordered" evidence="4">
    <location>
        <begin position="1"/>
        <end position="24"/>
    </location>
</feature>
<evidence type="ECO:0000313" key="7">
    <source>
        <dbReference type="Proteomes" id="UP000403266"/>
    </source>
</evidence>
<evidence type="ECO:0000259" key="5">
    <source>
        <dbReference type="PROSITE" id="PS01124"/>
    </source>
</evidence>
<dbReference type="Pfam" id="PF12625">
    <property type="entry name" value="Arabinose_bd"/>
    <property type="match status" value="1"/>
</dbReference>
<protein>
    <submittedName>
        <fullName evidence="6">AraC family transcriptional regulator</fullName>
    </submittedName>
</protein>
<keyword evidence="2" id="KW-0238">DNA-binding</keyword>
<dbReference type="OrthoDB" id="9805730at2"/>
<dbReference type="Proteomes" id="UP000403266">
    <property type="component" value="Unassembled WGS sequence"/>
</dbReference>
<evidence type="ECO:0000256" key="4">
    <source>
        <dbReference type="SAM" id="MobiDB-lite"/>
    </source>
</evidence>
<evidence type="ECO:0000256" key="3">
    <source>
        <dbReference type="ARBA" id="ARBA00023163"/>
    </source>
</evidence>
<feature type="compositionally biased region" description="Polar residues" evidence="4">
    <location>
        <begin position="1"/>
        <end position="21"/>
    </location>
</feature>
<dbReference type="SUPFAM" id="SSF46689">
    <property type="entry name" value="Homeodomain-like"/>
    <property type="match status" value="1"/>
</dbReference>
<comment type="caution">
    <text evidence="6">The sequence shown here is derived from an EMBL/GenBank/DDBJ whole genome shotgun (WGS) entry which is preliminary data.</text>
</comment>
<gene>
    <name evidence="6" type="ORF">FS320_27845</name>
</gene>
<evidence type="ECO:0000256" key="1">
    <source>
        <dbReference type="ARBA" id="ARBA00023015"/>
    </source>
</evidence>
<name>A0A5N7MPR4_9HYPH</name>
<evidence type="ECO:0000313" key="6">
    <source>
        <dbReference type="EMBL" id="MPR28838.1"/>
    </source>
</evidence>
<dbReference type="SMART" id="SM00342">
    <property type="entry name" value="HTH_ARAC"/>
    <property type="match status" value="1"/>
</dbReference>
<feature type="domain" description="HTH araC/xylS-type" evidence="5">
    <location>
        <begin position="265"/>
        <end position="363"/>
    </location>
</feature>
<dbReference type="InterPro" id="IPR032687">
    <property type="entry name" value="AraC-type_N"/>
</dbReference>
<accession>A0A5N7MPR4</accession>
<reference evidence="6 7" key="1">
    <citation type="journal article" date="2019" name="Syst. Appl. Microbiol.">
        <title>Microvirga tunisiensis sp. nov., a root nodule symbiotic bacterium isolated from Lupinus micranthus and L. luteus grown in Northern Tunisia.</title>
        <authorList>
            <person name="Msaddak A."/>
            <person name="Rejili M."/>
            <person name="Duran D."/>
            <person name="Mars M."/>
            <person name="Palacios J.M."/>
            <person name="Ruiz-Argueso T."/>
            <person name="Rey L."/>
            <person name="Imperial J."/>
        </authorList>
    </citation>
    <scope>NUCLEOTIDE SEQUENCE [LARGE SCALE GENOMIC DNA]</scope>
    <source>
        <strain evidence="6 7">Lmie10</strain>
    </source>
</reference>
<sequence>MLEVTDNPSGLGSGRLPSQATPALPTAAPERALPAGYVQLGVAKEIAPTLRAFGLDPDPIIKAAGLDPRLFEDGTNLIPHRALGRLCALSVAHTQCRHFGLLVGCRATILSLGLVGRLMLHSETFGDALRGLVAHLSVQDRVIVPSLDVAGDTAVFSHAVYQPGMESADQITDGAIACAVNAIRALLGADWAPAEVLLPRGQPVNMEPYRRHFRAPVRFDQEMAALVFPSRCLELRIPGADPLLRAMLEERIKQLKGAQGSAFPDDIRRLLRVRLTSDRCSADAIADLLTIHRRTLSRRLKDGGAGYRDLSNEIRFELARQLLGDTEVPLGQIAAALDYSEASAFTRAFRRWSGETPTAWRARHHRDGQRNSHEPLSGSSQQPNDEGRSVDDEASDYGQPSQRSHRIAVQPVPAQVAPGSVLFGG</sequence>
<feature type="region of interest" description="Disordered" evidence="4">
    <location>
        <begin position="360"/>
        <end position="412"/>
    </location>
</feature>
<keyword evidence="3" id="KW-0804">Transcription</keyword>
<dbReference type="GO" id="GO:0005829">
    <property type="term" value="C:cytosol"/>
    <property type="evidence" value="ECO:0007669"/>
    <property type="project" value="TreeGrafter"/>
</dbReference>
<dbReference type="EMBL" id="VOSK01000176">
    <property type="protein sequence ID" value="MPR28838.1"/>
    <property type="molecule type" value="Genomic_DNA"/>
</dbReference>
<keyword evidence="7" id="KW-1185">Reference proteome</keyword>
<dbReference type="GO" id="GO:0000976">
    <property type="term" value="F:transcription cis-regulatory region binding"/>
    <property type="evidence" value="ECO:0007669"/>
    <property type="project" value="TreeGrafter"/>
</dbReference>
<keyword evidence="1" id="KW-0805">Transcription regulation</keyword>
<organism evidence="6 7">
    <name type="scientific">Microvirga tunisiensis</name>
    <dbReference type="NCBI Taxonomy" id="2108360"/>
    <lineage>
        <taxon>Bacteria</taxon>
        <taxon>Pseudomonadati</taxon>
        <taxon>Pseudomonadota</taxon>
        <taxon>Alphaproteobacteria</taxon>
        <taxon>Hyphomicrobiales</taxon>
        <taxon>Methylobacteriaceae</taxon>
        <taxon>Microvirga</taxon>
    </lineage>
</organism>
<dbReference type="InterPro" id="IPR009057">
    <property type="entry name" value="Homeodomain-like_sf"/>
</dbReference>
<dbReference type="AlphaFoldDB" id="A0A5N7MPR4"/>